<reference evidence="3 4" key="1">
    <citation type="submission" date="2018-09" db="EMBL/GenBank/DDBJ databases">
        <title>Paenibacillus aracenensis nov. sp. isolated from a cave in southern Spain.</title>
        <authorList>
            <person name="Jurado V."/>
            <person name="Gutierrez-Patricio S."/>
            <person name="Gonzalez-Pimentel J.L."/>
            <person name="Miller A.Z."/>
            <person name="Laiz L."/>
            <person name="Saiz-Jimenez C."/>
        </authorList>
    </citation>
    <scope>NUCLEOTIDE SEQUENCE [LARGE SCALE GENOMIC DNA]</scope>
    <source>
        <strain evidence="3 4">DSM 22867</strain>
    </source>
</reference>
<dbReference type="PANTHER" id="PTHR37461">
    <property type="entry name" value="ANTI-SIGMA-K FACTOR RSKA"/>
    <property type="match status" value="1"/>
</dbReference>
<comment type="caution">
    <text evidence="3">The sequence shown here is derived from an EMBL/GenBank/DDBJ whole genome shotgun (WGS) entry which is preliminary data.</text>
</comment>
<feature type="transmembrane region" description="Helical" evidence="1">
    <location>
        <begin position="108"/>
        <end position="129"/>
    </location>
</feature>
<protein>
    <recommendedName>
        <fullName evidence="2">Anti-sigma K factor RskA C-terminal domain-containing protein</fullName>
    </recommendedName>
</protein>
<dbReference type="InterPro" id="IPR018764">
    <property type="entry name" value="RskA_C"/>
</dbReference>
<dbReference type="RefSeq" id="WP_119601743.1">
    <property type="nucleotide sequence ID" value="NZ_QXQA01000014.1"/>
</dbReference>
<dbReference type="GO" id="GO:0006417">
    <property type="term" value="P:regulation of translation"/>
    <property type="evidence" value="ECO:0007669"/>
    <property type="project" value="TreeGrafter"/>
</dbReference>
<evidence type="ECO:0000313" key="3">
    <source>
        <dbReference type="EMBL" id="RIX50518.1"/>
    </source>
</evidence>
<keyword evidence="4" id="KW-1185">Reference proteome</keyword>
<keyword evidence="1" id="KW-0472">Membrane</keyword>
<dbReference type="GO" id="GO:0016989">
    <property type="term" value="F:sigma factor antagonist activity"/>
    <property type="evidence" value="ECO:0007669"/>
    <property type="project" value="TreeGrafter"/>
</dbReference>
<dbReference type="Pfam" id="PF10099">
    <property type="entry name" value="RskA_C"/>
    <property type="match status" value="1"/>
</dbReference>
<dbReference type="OrthoDB" id="2662941at2"/>
<dbReference type="GO" id="GO:0005886">
    <property type="term" value="C:plasma membrane"/>
    <property type="evidence" value="ECO:0007669"/>
    <property type="project" value="InterPro"/>
</dbReference>
<dbReference type="EMBL" id="QXQA01000014">
    <property type="protein sequence ID" value="RIX50518.1"/>
    <property type="molecule type" value="Genomic_DNA"/>
</dbReference>
<proteinExistence type="predicted"/>
<dbReference type="InterPro" id="IPR051474">
    <property type="entry name" value="Anti-sigma-K/W_factor"/>
</dbReference>
<accession>A0A3A1UPV5</accession>
<name>A0A3A1UPV5_9BACL</name>
<dbReference type="AlphaFoldDB" id="A0A3A1UPV5"/>
<dbReference type="PANTHER" id="PTHR37461:SF1">
    <property type="entry name" value="ANTI-SIGMA-K FACTOR RSKA"/>
    <property type="match status" value="1"/>
</dbReference>
<evidence type="ECO:0000256" key="1">
    <source>
        <dbReference type="SAM" id="Phobius"/>
    </source>
</evidence>
<dbReference type="Proteomes" id="UP000266482">
    <property type="component" value="Unassembled WGS sequence"/>
</dbReference>
<evidence type="ECO:0000259" key="2">
    <source>
        <dbReference type="Pfam" id="PF10099"/>
    </source>
</evidence>
<sequence length="266" mass="29302">MVTARHRIGDGSDGRGACSKGYTEQDWIDVLLGNADGWRRQTLERHAAECAACAAVKREWRELLADETVSLGPAHEPAALSPRLRASLDREVRWLGMKRKLRRLRKRALAGALPVAAAIILLSIVMNGVPDVTSKHEQEPYLTYVERQEPGALKIVQAADTSRYRIVAQDGRSENGYLWLSGDSSEAFLLIDHLQGLNETVYQAWAVGGGRSDSLGVVKLIGERGHLHMKTETLRTADIITISAEPLGGSLQPTTRQIVLLLLQNR</sequence>
<keyword evidence="1" id="KW-0812">Transmembrane</keyword>
<keyword evidence="1" id="KW-1133">Transmembrane helix</keyword>
<gene>
    <name evidence="3" type="ORF">D3P08_19745</name>
</gene>
<organism evidence="3 4">
    <name type="scientific">Paenibacillus nanensis</name>
    <dbReference type="NCBI Taxonomy" id="393251"/>
    <lineage>
        <taxon>Bacteria</taxon>
        <taxon>Bacillati</taxon>
        <taxon>Bacillota</taxon>
        <taxon>Bacilli</taxon>
        <taxon>Bacillales</taxon>
        <taxon>Paenibacillaceae</taxon>
        <taxon>Paenibacillus</taxon>
    </lineage>
</organism>
<evidence type="ECO:0000313" key="4">
    <source>
        <dbReference type="Proteomes" id="UP000266482"/>
    </source>
</evidence>
<feature type="domain" description="Anti-sigma K factor RskA C-terminal" evidence="2">
    <location>
        <begin position="115"/>
        <end position="257"/>
    </location>
</feature>